<gene>
    <name evidence="1" type="ORF">RHMOL_Rhmol03G0213100</name>
</gene>
<protein>
    <submittedName>
        <fullName evidence="1">Uncharacterized protein</fullName>
    </submittedName>
</protein>
<comment type="caution">
    <text evidence="1">The sequence shown here is derived from an EMBL/GenBank/DDBJ whole genome shotgun (WGS) entry which is preliminary data.</text>
</comment>
<dbReference type="EMBL" id="CM046390">
    <property type="protein sequence ID" value="KAI8564833.1"/>
    <property type="molecule type" value="Genomic_DNA"/>
</dbReference>
<organism evidence="1 2">
    <name type="scientific">Rhododendron molle</name>
    <name type="common">Chinese azalea</name>
    <name type="synonym">Azalea mollis</name>
    <dbReference type="NCBI Taxonomy" id="49168"/>
    <lineage>
        <taxon>Eukaryota</taxon>
        <taxon>Viridiplantae</taxon>
        <taxon>Streptophyta</taxon>
        <taxon>Embryophyta</taxon>
        <taxon>Tracheophyta</taxon>
        <taxon>Spermatophyta</taxon>
        <taxon>Magnoliopsida</taxon>
        <taxon>eudicotyledons</taxon>
        <taxon>Gunneridae</taxon>
        <taxon>Pentapetalae</taxon>
        <taxon>asterids</taxon>
        <taxon>Ericales</taxon>
        <taxon>Ericaceae</taxon>
        <taxon>Ericoideae</taxon>
        <taxon>Rhodoreae</taxon>
        <taxon>Rhododendron</taxon>
    </lineage>
</organism>
<keyword evidence="2" id="KW-1185">Reference proteome</keyword>
<name>A0ACC0PJZ6_RHOML</name>
<evidence type="ECO:0000313" key="2">
    <source>
        <dbReference type="Proteomes" id="UP001062846"/>
    </source>
</evidence>
<evidence type="ECO:0000313" key="1">
    <source>
        <dbReference type="EMBL" id="KAI8564833.1"/>
    </source>
</evidence>
<accession>A0ACC0PJZ6</accession>
<proteinExistence type="predicted"/>
<reference evidence="1" key="1">
    <citation type="submission" date="2022-02" db="EMBL/GenBank/DDBJ databases">
        <title>Plant Genome Project.</title>
        <authorList>
            <person name="Zhang R.-G."/>
        </authorList>
    </citation>
    <scope>NUCLEOTIDE SEQUENCE</scope>
    <source>
        <strain evidence="1">AT1</strain>
    </source>
</reference>
<sequence>MDLVLFILFSCCESIGVVNDLVKNPEVISYHVQLHKQETYEVESFFVVIGLLIEMYTGFLWLAFHKNLLLGFHLLLELCWMFCLLILLLCSLADNGMFLLFRFEKDEVVVLSPFFNGFCHASSTP</sequence>
<dbReference type="Proteomes" id="UP001062846">
    <property type="component" value="Chromosome 3"/>
</dbReference>